<evidence type="ECO:0000313" key="4">
    <source>
        <dbReference type="EMBL" id="KAI9256530.1"/>
    </source>
</evidence>
<organism evidence="4 5">
    <name type="scientific">Phascolomyces articulosus</name>
    <dbReference type="NCBI Taxonomy" id="60185"/>
    <lineage>
        <taxon>Eukaryota</taxon>
        <taxon>Fungi</taxon>
        <taxon>Fungi incertae sedis</taxon>
        <taxon>Mucoromycota</taxon>
        <taxon>Mucoromycotina</taxon>
        <taxon>Mucoromycetes</taxon>
        <taxon>Mucorales</taxon>
        <taxon>Lichtheimiaceae</taxon>
        <taxon>Phascolomyces</taxon>
    </lineage>
</organism>
<dbReference type="Pfam" id="PF11817">
    <property type="entry name" value="Foie-gras_1"/>
    <property type="match status" value="1"/>
</dbReference>
<keyword evidence="5" id="KW-1185">Reference proteome</keyword>
<dbReference type="Proteomes" id="UP001209540">
    <property type="component" value="Unassembled WGS sequence"/>
</dbReference>
<feature type="compositionally biased region" description="Polar residues" evidence="1">
    <location>
        <begin position="311"/>
        <end position="325"/>
    </location>
</feature>
<dbReference type="InterPro" id="IPR021773">
    <property type="entry name" value="TPC11"/>
</dbReference>
<comment type="caution">
    <text evidence="4">The sequence shown here is derived from an EMBL/GenBank/DDBJ whole genome shotgun (WGS) entry which is preliminary data.</text>
</comment>
<name>A0AAD5K538_9FUNG</name>
<feature type="region of interest" description="Disordered" evidence="1">
    <location>
        <begin position="19"/>
        <end position="74"/>
    </location>
</feature>
<dbReference type="InterPro" id="IPR011990">
    <property type="entry name" value="TPR-like_helical_dom_sf"/>
</dbReference>
<dbReference type="PANTHER" id="PTHR14374:SF0">
    <property type="entry name" value="TRAFFICKING PROTEIN PARTICLE COMPLEX SUBUNIT 11"/>
    <property type="match status" value="1"/>
</dbReference>
<dbReference type="Pfam" id="PF07919">
    <property type="entry name" value="Gryzun"/>
    <property type="match status" value="1"/>
</dbReference>
<feature type="compositionally biased region" description="Low complexity" evidence="1">
    <location>
        <begin position="23"/>
        <end position="43"/>
    </location>
</feature>
<reference evidence="4" key="1">
    <citation type="journal article" date="2022" name="IScience">
        <title>Evolution of zygomycete secretomes and the origins of terrestrial fungal ecologies.</title>
        <authorList>
            <person name="Chang Y."/>
            <person name="Wang Y."/>
            <person name="Mondo S."/>
            <person name="Ahrendt S."/>
            <person name="Andreopoulos W."/>
            <person name="Barry K."/>
            <person name="Beard J."/>
            <person name="Benny G.L."/>
            <person name="Blankenship S."/>
            <person name="Bonito G."/>
            <person name="Cuomo C."/>
            <person name="Desiro A."/>
            <person name="Gervers K.A."/>
            <person name="Hundley H."/>
            <person name="Kuo A."/>
            <person name="LaButti K."/>
            <person name="Lang B.F."/>
            <person name="Lipzen A."/>
            <person name="O'Donnell K."/>
            <person name="Pangilinan J."/>
            <person name="Reynolds N."/>
            <person name="Sandor L."/>
            <person name="Smith M.E."/>
            <person name="Tsang A."/>
            <person name="Grigoriev I.V."/>
            <person name="Stajich J.E."/>
            <person name="Spatafora J.W."/>
        </authorList>
    </citation>
    <scope>NUCLEOTIDE SEQUENCE</scope>
    <source>
        <strain evidence="4">RSA 2281</strain>
    </source>
</reference>
<reference evidence="4" key="2">
    <citation type="submission" date="2023-02" db="EMBL/GenBank/DDBJ databases">
        <authorList>
            <consortium name="DOE Joint Genome Institute"/>
            <person name="Mondo S.J."/>
            <person name="Chang Y."/>
            <person name="Wang Y."/>
            <person name="Ahrendt S."/>
            <person name="Andreopoulos W."/>
            <person name="Barry K."/>
            <person name="Beard J."/>
            <person name="Benny G.L."/>
            <person name="Blankenship S."/>
            <person name="Bonito G."/>
            <person name="Cuomo C."/>
            <person name="Desiro A."/>
            <person name="Gervers K.A."/>
            <person name="Hundley H."/>
            <person name="Kuo A."/>
            <person name="LaButti K."/>
            <person name="Lang B.F."/>
            <person name="Lipzen A."/>
            <person name="O'Donnell K."/>
            <person name="Pangilinan J."/>
            <person name="Reynolds N."/>
            <person name="Sandor L."/>
            <person name="Smith M.W."/>
            <person name="Tsang A."/>
            <person name="Grigoriev I.V."/>
            <person name="Stajich J.E."/>
            <person name="Spatafora J.W."/>
        </authorList>
    </citation>
    <scope>NUCLEOTIDE SEQUENCE</scope>
    <source>
        <strain evidence="4">RSA 2281</strain>
    </source>
</reference>
<sequence>MNTYPTEYLQHPVPILAVYGLGTTPSEQEPPSTTTTPTPSRPVTDGDNASASPPPPPPPKSGGNNSRPPPSSRAALGTMLYNIFSNKQQFSLYDTIRPTAAAGIPSTPAFKTIFVDKDYALPERIPISPNLPPPHSNLSPLSPESPLHPDGFMTPLWIKKQLETPCVVVGFYDLWDWSQEPGSPPRPKRETGPLSSHVFIDPTEREKDTVLMQEINERRKYFQDKGIKFAVTIILKRQQTDDPSVEERLLWIRKQSGLDNRHSFFIIGPGTQHDVQEFVNNLYRGLYEPAVHYYNNRIKKVRKKRAKLPSPSMTPRSPDTNEPQPLSVQGWMLRYDFKTGVFQEIRQDIEGATKSYESAYTLVADMLAPKSSITPGQVGLPLRTKRWEEARALVDCISIKICSFYLYMNDPSGALAQLNGHLHMIQTYASVWGTGEQTFEYWAWLSKQYRIFGDIIDTATQHGFKIPIPTSYMSVPGSPNPSHPLMGSGPGPVVGCNPGAILQHPGFYYHLAAMCCAERRRRFLEADNAANVEAGNEGTLQEPPTTVWETLLANERQIDHSALTIELLTKSYEQFKKYRNGRMTLYLAAEIAGTYYETSKFEMALKFFERIGKTYRKENWNMILTSILRWSLRCAKELGSWERALECLVELMSSDLPMSEQKRLDIQNELLDVLSKKTQAVEGEEKKKDSSLPTPLAIHMDQVNPMLTCHVQFQTRANFVDTPVRFQIVLKTGKTSPPVPFRFNSMRILFNDARYNILLTDSNKEDELGLAHTAYEDCRHELKTLTDGEYNGWHTKETDLRVIKNQIKVFEGCIVPKECGELKIVGVCLDIKSPQWHVSLNYDVDRPIEVEKKLTRRKWLGGPKDGGSPKFTFLEGSGELNMIKISQRPPRVKLITSYASQALLDEHFELNITIQNQEQDPIHAKLQVELKDSIGKDYIIISNDNSNDTQHSITSEVDFGRIESGQSATKPVYMHAGDIPGIRIISFTARYRSADNKEQVVEEELASQFIEKREVLRIPFRTPFESNFKFYAHTDKLSNATPSPNLGKTEKWLINASIRSCSTSDLEIEKMELKQEAFEHPYTSLTLISTSDEESMKNTSQAWTAGYVSNTNYLFRMATNDITEPQPTIPVGSIIIYWRRSGQESSPYSQTAVPMPTLEFRRQNLSVVADAPNDIYVGEPFRLTYTVYNPTVHLAEYTASVELSDAFVYSGLKILKGRVLPLSHTSYDYTCYPLLAGKVRLPRLKVIAKQQGVEKEVLVEMLVSDDEKLLKQGGSEQWPPPFTFVNARRYYN</sequence>
<dbReference type="SUPFAM" id="SSF48452">
    <property type="entry name" value="TPR-like"/>
    <property type="match status" value="1"/>
</dbReference>
<evidence type="ECO:0000256" key="1">
    <source>
        <dbReference type="SAM" id="MobiDB-lite"/>
    </source>
</evidence>
<feature type="domain" description="Gryzun putative trafficking through Golgi" evidence="2">
    <location>
        <begin position="698"/>
        <end position="1247"/>
    </location>
</feature>
<evidence type="ECO:0000259" key="3">
    <source>
        <dbReference type="Pfam" id="PF11817"/>
    </source>
</evidence>
<dbReference type="EMBL" id="JAIXMP010000021">
    <property type="protein sequence ID" value="KAI9256530.1"/>
    <property type="molecule type" value="Genomic_DNA"/>
</dbReference>
<proteinExistence type="predicted"/>
<dbReference type="InterPro" id="IPR012880">
    <property type="entry name" value="Gryzun"/>
</dbReference>
<feature type="domain" description="Trafficking protein particle complex subunit 11" evidence="3">
    <location>
        <begin position="386"/>
        <end position="653"/>
    </location>
</feature>
<protein>
    <submittedName>
        <fullName evidence="4">Gryzun, putative trafficking through golgi-domain-containing protein</fullName>
    </submittedName>
</protein>
<accession>A0AAD5K538</accession>
<dbReference type="PANTHER" id="PTHR14374">
    <property type="entry name" value="FOIE GRAS"/>
    <property type="match status" value="1"/>
</dbReference>
<gene>
    <name evidence="4" type="ORF">BDA99DRAFT_516674</name>
</gene>
<evidence type="ECO:0000259" key="2">
    <source>
        <dbReference type="Pfam" id="PF07919"/>
    </source>
</evidence>
<evidence type="ECO:0000313" key="5">
    <source>
        <dbReference type="Proteomes" id="UP001209540"/>
    </source>
</evidence>
<feature type="region of interest" description="Disordered" evidence="1">
    <location>
        <begin position="304"/>
        <end position="325"/>
    </location>
</feature>